<dbReference type="OrthoDB" id="10464089at2759"/>
<accession>A0A0V0SWJ6</accession>
<name>A0A0V0SWJ6_9BILA</name>
<proteinExistence type="predicted"/>
<organism evidence="1 2">
    <name type="scientific">Trichinella murrelli</name>
    <dbReference type="NCBI Taxonomy" id="144512"/>
    <lineage>
        <taxon>Eukaryota</taxon>
        <taxon>Metazoa</taxon>
        <taxon>Ecdysozoa</taxon>
        <taxon>Nematoda</taxon>
        <taxon>Enoplea</taxon>
        <taxon>Dorylaimia</taxon>
        <taxon>Trichinellida</taxon>
        <taxon>Trichinellidae</taxon>
        <taxon>Trichinella</taxon>
    </lineage>
</organism>
<dbReference type="Proteomes" id="UP000055048">
    <property type="component" value="Unassembled WGS sequence"/>
</dbReference>
<comment type="caution">
    <text evidence="1">The sequence shown here is derived from an EMBL/GenBank/DDBJ whole genome shotgun (WGS) entry which is preliminary data.</text>
</comment>
<reference evidence="1 2" key="1">
    <citation type="submission" date="2015-01" db="EMBL/GenBank/DDBJ databases">
        <title>Evolution of Trichinella species and genotypes.</title>
        <authorList>
            <person name="Korhonen P.K."/>
            <person name="Edoardo P."/>
            <person name="Giuseppe L.R."/>
            <person name="Gasser R.B."/>
        </authorList>
    </citation>
    <scope>NUCLEOTIDE SEQUENCE [LARGE SCALE GENOMIC DNA]</scope>
    <source>
        <strain evidence="1">ISS417</strain>
    </source>
</reference>
<dbReference type="EMBL" id="JYDJ01001800">
    <property type="protein sequence ID" value="KRX31391.1"/>
    <property type="molecule type" value="Genomic_DNA"/>
</dbReference>
<evidence type="ECO:0000313" key="1">
    <source>
        <dbReference type="EMBL" id="KRX31391.1"/>
    </source>
</evidence>
<keyword evidence="2" id="KW-1185">Reference proteome</keyword>
<protein>
    <submittedName>
        <fullName evidence="1">Uncharacterized protein</fullName>
    </submittedName>
</protein>
<evidence type="ECO:0000313" key="2">
    <source>
        <dbReference type="Proteomes" id="UP000055048"/>
    </source>
</evidence>
<sequence>MDYFHCSRFLFFKTADDFLYLCNIHRIVENSREPSTPPSQNCTRDGALRKTFFQNILKLAEVADLG</sequence>
<gene>
    <name evidence="1" type="ORF">T05_8026</name>
</gene>
<dbReference type="AlphaFoldDB" id="A0A0V0SWJ6"/>